<evidence type="ECO:0000256" key="8">
    <source>
        <dbReference type="ARBA" id="ARBA00023052"/>
    </source>
</evidence>
<dbReference type="AlphaFoldDB" id="F3Z263"/>
<evidence type="ECO:0000256" key="7">
    <source>
        <dbReference type="ARBA" id="ARBA00022977"/>
    </source>
</evidence>
<comment type="cofactor">
    <cofactor evidence="11">
        <name>thiamine diphosphate</name>
        <dbReference type="ChEBI" id="CHEBI:58937"/>
    </cofactor>
    <text evidence="11">Binds 1 thiamine pyrophosphate per subunit.</text>
</comment>
<dbReference type="Pfam" id="PF13292">
    <property type="entry name" value="DXP_synthase_N"/>
    <property type="match status" value="1"/>
</dbReference>
<dbReference type="PROSITE" id="PS00802">
    <property type="entry name" value="TRANSKETOLASE_2"/>
    <property type="match status" value="1"/>
</dbReference>
<evidence type="ECO:0000256" key="1">
    <source>
        <dbReference type="ARBA" id="ARBA00004980"/>
    </source>
</evidence>
<evidence type="ECO:0000256" key="3">
    <source>
        <dbReference type="ARBA" id="ARBA00011738"/>
    </source>
</evidence>
<comment type="similarity">
    <text evidence="2 11">Belongs to the transketolase family. DXPS subfamily.</text>
</comment>
<dbReference type="GO" id="GO:0016114">
    <property type="term" value="P:terpenoid biosynthetic process"/>
    <property type="evidence" value="ECO:0007669"/>
    <property type="project" value="UniProtKB-UniRule"/>
</dbReference>
<dbReference type="EMBL" id="CP003221">
    <property type="protein sequence ID" value="EGJ51272.1"/>
    <property type="molecule type" value="Genomic_DNA"/>
</dbReference>
<dbReference type="PANTHER" id="PTHR43322">
    <property type="entry name" value="1-D-DEOXYXYLULOSE 5-PHOSPHATE SYNTHASE-RELATED"/>
    <property type="match status" value="1"/>
</dbReference>
<evidence type="ECO:0000256" key="5">
    <source>
        <dbReference type="ARBA" id="ARBA00022723"/>
    </source>
</evidence>
<accession>F3Z263</accession>
<feature type="binding site" evidence="11">
    <location>
        <position position="209"/>
    </location>
    <ligand>
        <name>thiamine diphosphate</name>
        <dbReference type="ChEBI" id="CHEBI:58937"/>
    </ligand>
</feature>
<dbReference type="InterPro" id="IPR049557">
    <property type="entry name" value="Transketolase_CS"/>
</dbReference>
<dbReference type="PANTHER" id="PTHR43322:SF5">
    <property type="entry name" value="1-DEOXY-D-XYLULOSE-5-PHOSPHATE SYNTHASE, CHLOROPLASTIC"/>
    <property type="match status" value="1"/>
</dbReference>
<evidence type="ECO:0000256" key="6">
    <source>
        <dbReference type="ARBA" id="ARBA00022842"/>
    </source>
</evidence>
<comment type="function">
    <text evidence="10 11">Catalyzes the acyloin condensation reaction between C atoms 2 and 3 of pyruvate and glyceraldehyde 3-phosphate to yield 1-deoxy-D-xylulose-5-phosphate (DXP).</text>
</comment>
<comment type="cofactor">
    <cofactor evidence="11">
        <name>Mg(2+)</name>
        <dbReference type="ChEBI" id="CHEBI:18420"/>
    </cofactor>
    <text evidence="11">Binds 1 Mg(2+) ion per subunit.</text>
</comment>
<comment type="catalytic activity">
    <reaction evidence="11">
        <text>D-glyceraldehyde 3-phosphate + pyruvate + H(+) = 1-deoxy-D-xylulose 5-phosphate + CO2</text>
        <dbReference type="Rhea" id="RHEA:12605"/>
        <dbReference type="ChEBI" id="CHEBI:15361"/>
        <dbReference type="ChEBI" id="CHEBI:15378"/>
        <dbReference type="ChEBI" id="CHEBI:16526"/>
        <dbReference type="ChEBI" id="CHEBI:57792"/>
        <dbReference type="ChEBI" id="CHEBI:59776"/>
        <dbReference type="EC" id="2.2.1.7"/>
    </reaction>
</comment>
<proteinExistence type="inferred from homology"/>
<evidence type="ECO:0000256" key="10">
    <source>
        <dbReference type="ARBA" id="ARBA00055605"/>
    </source>
</evidence>
<dbReference type="GO" id="GO:0005829">
    <property type="term" value="C:cytosol"/>
    <property type="evidence" value="ECO:0007669"/>
    <property type="project" value="TreeGrafter"/>
</dbReference>
<dbReference type="InterPro" id="IPR005477">
    <property type="entry name" value="Dxylulose-5-P_synthase"/>
</dbReference>
<feature type="binding site" evidence="11">
    <location>
        <begin position="149"/>
        <end position="151"/>
    </location>
    <ligand>
        <name>thiamine diphosphate</name>
        <dbReference type="ChEBI" id="CHEBI:58937"/>
    </ligand>
</feature>
<comment type="subunit">
    <text evidence="3 11">Homodimer.</text>
</comment>
<dbReference type="NCBIfam" id="TIGR00204">
    <property type="entry name" value="dxs"/>
    <property type="match status" value="1"/>
</dbReference>
<dbReference type="Proteomes" id="UP000007844">
    <property type="component" value="Chromosome"/>
</dbReference>
<dbReference type="NCBIfam" id="NF003933">
    <property type="entry name" value="PRK05444.2-2"/>
    <property type="match status" value="1"/>
</dbReference>
<evidence type="ECO:0000256" key="4">
    <source>
        <dbReference type="ARBA" id="ARBA00022679"/>
    </source>
</evidence>
<gene>
    <name evidence="11" type="primary">dxs</name>
    <name evidence="14" type="ORF">Desaf_2970</name>
</gene>
<dbReference type="FunFam" id="3.40.50.970:FF:000005">
    <property type="entry name" value="1-deoxy-D-xylulose-5-phosphate synthase"/>
    <property type="match status" value="1"/>
</dbReference>
<feature type="binding site" evidence="11">
    <location>
        <position position="320"/>
    </location>
    <ligand>
        <name>thiamine diphosphate</name>
        <dbReference type="ChEBI" id="CHEBI:58937"/>
    </ligand>
</feature>
<dbReference type="InterPro" id="IPR009014">
    <property type="entry name" value="Transketo_C/PFOR_II"/>
</dbReference>
<comment type="pathway">
    <text evidence="1 11">Metabolic intermediate biosynthesis; 1-deoxy-D-xylulose 5-phosphate biosynthesis; 1-deoxy-D-xylulose 5-phosphate from D-glyceraldehyde 3-phosphate and pyruvate: step 1/1.</text>
</comment>
<reference evidence="14 15" key="1">
    <citation type="journal article" date="2011" name="J. Bacteriol.">
        <title>Genome sequence of the mercury-methylating and pleomorphic Desulfovibrio africanus Strain Walvis Bay.</title>
        <authorList>
            <person name="Brown S.D."/>
            <person name="Wall J.D."/>
            <person name="Kucken A.M."/>
            <person name="Gilmour C.C."/>
            <person name="Podar M."/>
            <person name="Brandt C.C."/>
            <person name="Teshima H."/>
            <person name="Detter J.C."/>
            <person name="Han C.S."/>
            <person name="Land M.L."/>
            <person name="Lucas S."/>
            <person name="Han J."/>
            <person name="Pennacchio L."/>
            <person name="Nolan M."/>
            <person name="Pitluck S."/>
            <person name="Woyke T."/>
            <person name="Goodwin L."/>
            <person name="Palumbo A.V."/>
            <person name="Elias D.A."/>
        </authorList>
    </citation>
    <scope>NUCLEOTIDE SEQUENCE [LARGE SCALE GENOMIC DNA]</scope>
    <source>
        <strain evidence="14 15">Walvis Bay</strain>
    </source>
</reference>
<dbReference type="InterPro" id="IPR005475">
    <property type="entry name" value="Transketolase-like_Pyr-bd"/>
</dbReference>
<evidence type="ECO:0000256" key="12">
    <source>
        <dbReference type="SAM" id="MobiDB-lite"/>
    </source>
</evidence>
<dbReference type="CDD" id="cd07033">
    <property type="entry name" value="TPP_PYR_DXS_TK_like"/>
    <property type="match status" value="1"/>
</dbReference>
<dbReference type="Gene3D" id="3.40.50.970">
    <property type="match status" value="2"/>
</dbReference>
<evidence type="ECO:0000259" key="13">
    <source>
        <dbReference type="SMART" id="SM00861"/>
    </source>
</evidence>
<dbReference type="Gene3D" id="3.40.50.920">
    <property type="match status" value="1"/>
</dbReference>
<feature type="binding site" evidence="11">
    <location>
        <begin position="181"/>
        <end position="182"/>
    </location>
    <ligand>
        <name>thiamine diphosphate</name>
        <dbReference type="ChEBI" id="CHEBI:58937"/>
    </ligand>
</feature>
<evidence type="ECO:0000256" key="9">
    <source>
        <dbReference type="ARBA" id="ARBA00023229"/>
    </source>
</evidence>
<dbReference type="InterPro" id="IPR029061">
    <property type="entry name" value="THDP-binding"/>
</dbReference>
<dbReference type="Pfam" id="PF02780">
    <property type="entry name" value="Transketolase_C"/>
    <property type="match status" value="1"/>
</dbReference>
<dbReference type="CDD" id="cd02007">
    <property type="entry name" value="TPP_DXS"/>
    <property type="match status" value="1"/>
</dbReference>
<feature type="region of interest" description="Disordered" evidence="12">
    <location>
        <begin position="1"/>
        <end position="21"/>
    </location>
</feature>
<dbReference type="HAMAP" id="MF_00315">
    <property type="entry name" value="DXP_synth"/>
    <property type="match status" value="1"/>
</dbReference>
<feature type="binding site" evidence="11">
    <location>
        <position position="209"/>
    </location>
    <ligand>
        <name>Mg(2+)</name>
        <dbReference type="ChEBI" id="CHEBI:18420"/>
    </ligand>
</feature>
<dbReference type="SUPFAM" id="SSF52922">
    <property type="entry name" value="TK C-terminal domain-like"/>
    <property type="match status" value="1"/>
</dbReference>
<feature type="binding site" evidence="11">
    <location>
        <position position="107"/>
    </location>
    <ligand>
        <name>thiamine diphosphate</name>
        <dbReference type="ChEBI" id="CHEBI:58937"/>
    </ligand>
</feature>
<dbReference type="PROSITE" id="PS00801">
    <property type="entry name" value="TRANSKETOLASE_1"/>
    <property type="match status" value="1"/>
</dbReference>
<keyword evidence="8 11" id="KW-0786">Thiamine pyrophosphate</keyword>
<dbReference type="UniPathway" id="UPA00064">
    <property type="reaction ID" value="UER00091"/>
</dbReference>
<dbReference type="InterPro" id="IPR020826">
    <property type="entry name" value="Transketolase_BS"/>
</dbReference>
<protein>
    <recommendedName>
        <fullName evidence="11">1-deoxy-D-xylulose-5-phosphate synthase</fullName>
        <ecNumber evidence="11">2.2.1.7</ecNumber>
    </recommendedName>
    <alternativeName>
        <fullName evidence="11">1-deoxyxylulose-5-phosphate synthase</fullName>
        <shortName evidence="11">DXP synthase</shortName>
        <shortName evidence="11">DXPS</shortName>
    </alternativeName>
</protein>
<dbReference type="GO" id="GO:0009228">
    <property type="term" value="P:thiamine biosynthetic process"/>
    <property type="evidence" value="ECO:0007669"/>
    <property type="project" value="UniProtKB-UniRule"/>
</dbReference>
<keyword evidence="6 11" id="KW-0460">Magnesium</keyword>
<dbReference type="HOGENOM" id="CLU_009227_1_4_7"/>
<dbReference type="GO" id="GO:0030976">
    <property type="term" value="F:thiamine pyrophosphate binding"/>
    <property type="evidence" value="ECO:0007669"/>
    <property type="project" value="UniProtKB-UniRule"/>
</dbReference>
<keyword evidence="7 11" id="KW-0784">Thiamine biosynthesis</keyword>
<keyword evidence="9 11" id="KW-0414">Isoprene biosynthesis</keyword>
<name>F3Z263_DESAF</name>
<evidence type="ECO:0000256" key="11">
    <source>
        <dbReference type="HAMAP-Rule" id="MF_00315"/>
    </source>
</evidence>
<dbReference type="FunFam" id="3.40.50.920:FF:000002">
    <property type="entry name" value="1-deoxy-D-xylulose-5-phosphate synthase"/>
    <property type="match status" value="1"/>
</dbReference>
<dbReference type="GO" id="GO:0000287">
    <property type="term" value="F:magnesium ion binding"/>
    <property type="evidence" value="ECO:0007669"/>
    <property type="project" value="UniProtKB-UniRule"/>
</dbReference>
<dbReference type="GO" id="GO:0008661">
    <property type="term" value="F:1-deoxy-D-xylulose-5-phosphate synthase activity"/>
    <property type="evidence" value="ECO:0007669"/>
    <property type="project" value="UniProtKB-UniRule"/>
</dbReference>
<feature type="domain" description="Transketolase-like pyrimidine-binding" evidence="13">
    <location>
        <begin position="352"/>
        <end position="516"/>
    </location>
</feature>
<keyword evidence="15" id="KW-1185">Reference proteome</keyword>
<dbReference type="STRING" id="690850.Desaf_2970"/>
<evidence type="ECO:0000313" key="15">
    <source>
        <dbReference type="Proteomes" id="UP000007844"/>
    </source>
</evidence>
<keyword evidence="5 11" id="KW-0479">Metal-binding</keyword>
<dbReference type="SUPFAM" id="SSF52518">
    <property type="entry name" value="Thiamin diphosphate-binding fold (THDP-binding)"/>
    <property type="match status" value="2"/>
</dbReference>
<dbReference type="GO" id="GO:0019288">
    <property type="term" value="P:isopentenyl diphosphate biosynthetic process, methylerythritol 4-phosphate pathway"/>
    <property type="evidence" value="ECO:0007669"/>
    <property type="project" value="TreeGrafter"/>
</dbReference>
<dbReference type="InterPro" id="IPR033248">
    <property type="entry name" value="Transketolase_C"/>
</dbReference>
<sequence length="666" mass="72418">MASMNSRFPRRSGKPGGGRQLEQGLKRMAENDAAQKPLLTQTTPDMVRGLSVTELERLAGEVRELIIDTVSKHGGHLAPSLGVVELTLALLKVYDPHADRIVWDVGHQAYAYKILTGRAERFHTLRQLGGISGFPRIAESPEYDHFGVGHSSTSISAALGMALARDLGGKKHNVLSVIGDGSMTAGLAYEGLNQAGGMGLDMVVVLNDNEMSISKNVGALSLFLSRKLSGPLLTKLKREVEGFLKSVPRIGEDLLKYARRSEDSFKGLFTPGMLFQSFGFNYLGPINGHDLEELIEIFEQVRNLKGPILVHVLTKKGKGYAPAEKNPTYFHGVGCFEPETGQALKYGNCSYPSFTEVFGQTLCELARQDEKIIAITAAMPEGTGLTRFREEFPSRFVDVGICEQHAVTFAAGLASQGFRPVVAIYSTFLQRSYDQIVHDVCLQNLPVSFFLDRGGLVGEDGPTHHGVFDLSFLRHIPNLVIMAPKDEAELRLMVKTALSHNGPCAVRYPRGVGLGSPLSDGLNPMPLGQGELLREGKDALLVAIGNRVHPSLAAAERLEREDGLQVAVFNARFVKPLPEAQLMELAERFKTILLVEENVQAGGFGSAVLELLASKDMLSGRTIRQQGIPDIFVEHGSQSELRARLALNEAGIARAVREVLAPAAKL</sequence>
<evidence type="ECO:0000313" key="14">
    <source>
        <dbReference type="EMBL" id="EGJ51272.1"/>
    </source>
</evidence>
<organism evidence="14 15">
    <name type="scientific">Desulfocurvibacter africanus subsp. africanus str. Walvis Bay</name>
    <dbReference type="NCBI Taxonomy" id="690850"/>
    <lineage>
        <taxon>Bacteria</taxon>
        <taxon>Pseudomonadati</taxon>
        <taxon>Thermodesulfobacteriota</taxon>
        <taxon>Desulfovibrionia</taxon>
        <taxon>Desulfovibrionales</taxon>
        <taxon>Desulfovibrionaceae</taxon>
        <taxon>Desulfocurvibacter</taxon>
    </lineage>
</organism>
<evidence type="ECO:0000256" key="2">
    <source>
        <dbReference type="ARBA" id="ARBA00011081"/>
    </source>
</evidence>
<dbReference type="EC" id="2.2.1.7" evidence="11"/>
<keyword evidence="4 11" id="KW-0808">Transferase</keyword>
<feature type="binding site" evidence="11">
    <location>
        <position position="403"/>
    </location>
    <ligand>
        <name>thiamine diphosphate</name>
        <dbReference type="ChEBI" id="CHEBI:58937"/>
    </ligand>
</feature>
<feature type="binding site" evidence="11">
    <location>
        <position position="180"/>
    </location>
    <ligand>
        <name>Mg(2+)</name>
        <dbReference type="ChEBI" id="CHEBI:18420"/>
    </ligand>
</feature>
<dbReference type="KEGG" id="daf:Desaf_2970"/>
<dbReference type="eggNOG" id="COG1154">
    <property type="taxonomic scope" value="Bacteria"/>
</dbReference>
<dbReference type="Pfam" id="PF02779">
    <property type="entry name" value="Transket_pyr"/>
    <property type="match status" value="1"/>
</dbReference>
<dbReference type="SMART" id="SM00861">
    <property type="entry name" value="Transket_pyr"/>
    <property type="match status" value="1"/>
</dbReference>